<dbReference type="PROSITE" id="PS50297">
    <property type="entry name" value="ANK_REP_REGION"/>
    <property type="match status" value="2"/>
</dbReference>
<evidence type="ECO:0000256" key="6">
    <source>
        <dbReference type="ARBA" id="ARBA00023136"/>
    </source>
</evidence>
<evidence type="ECO:0000256" key="4">
    <source>
        <dbReference type="ARBA" id="ARBA00022989"/>
    </source>
</evidence>
<evidence type="ECO:0000313" key="11">
    <source>
        <dbReference type="Proteomes" id="UP001459277"/>
    </source>
</evidence>
<comment type="caution">
    <text evidence="10">The sequence shown here is derived from an EMBL/GenBank/DDBJ whole genome shotgun (WGS) entry which is preliminary data.</text>
</comment>
<keyword evidence="11" id="KW-1185">Reference proteome</keyword>
<evidence type="ECO:0000256" key="5">
    <source>
        <dbReference type="ARBA" id="ARBA00023043"/>
    </source>
</evidence>
<evidence type="ECO:0000259" key="9">
    <source>
        <dbReference type="Pfam" id="PF13962"/>
    </source>
</evidence>
<dbReference type="InterPro" id="IPR026961">
    <property type="entry name" value="PGG_dom"/>
</dbReference>
<feature type="repeat" description="ANK" evidence="7">
    <location>
        <begin position="56"/>
        <end position="78"/>
    </location>
</feature>
<feature type="transmembrane region" description="Helical" evidence="8">
    <location>
        <begin position="150"/>
        <end position="172"/>
    </location>
</feature>
<gene>
    <name evidence="10" type="ORF">SO802_028688</name>
</gene>
<keyword evidence="2 8" id="KW-0812">Transmembrane</keyword>
<dbReference type="PANTHER" id="PTHR24186">
    <property type="entry name" value="PROTEIN PHOSPHATASE 1 REGULATORY SUBUNIT"/>
    <property type="match status" value="1"/>
</dbReference>
<keyword evidence="4 8" id="KW-1133">Transmembrane helix</keyword>
<dbReference type="InterPro" id="IPR002110">
    <property type="entry name" value="Ankyrin_rpt"/>
</dbReference>
<dbReference type="PANTHER" id="PTHR24186:SF50">
    <property type="entry name" value="ANKYRIN REPEAT-CONTAINING PROTEIN ITN1-LIKE ISOFORM X1"/>
    <property type="match status" value="1"/>
</dbReference>
<sequence>MISTILSHDAERTLTKKPDQQGWIPLHDAVLSGQKSMVKLLLEFDKCTAYIADKKENKTALHFAASHGHIGVIEDLLSSCPDCCELIDSGGQNALNVITLADNLDAKVKERIAQCLKEVGCRLNIVQITKPKDDDDGIIFQFQKGKDPQLLVATLIATVSFAAGFTMPGGYINEKARNRAKQFSEEVQLSKHFL</sequence>
<feature type="repeat" description="ANK" evidence="7">
    <location>
        <begin position="21"/>
        <end position="43"/>
    </location>
</feature>
<reference evidence="10 11" key="1">
    <citation type="submission" date="2024-01" db="EMBL/GenBank/DDBJ databases">
        <title>A telomere-to-telomere, gap-free genome of sweet tea (Lithocarpus litseifolius).</title>
        <authorList>
            <person name="Zhou J."/>
        </authorList>
    </citation>
    <scope>NUCLEOTIDE SEQUENCE [LARGE SCALE GENOMIC DNA]</scope>
    <source>
        <strain evidence="10">Zhou-2022a</strain>
        <tissue evidence="10">Leaf</tissue>
    </source>
</reference>
<dbReference type="EMBL" id="JAZDWU010000010">
    <property type="protein sequence ID" value="KAK9988449.1"/>
    <property type="molecule type" value="Genomic_DNA"/>
</dbReference>
<dbReference type="Pfam" id="PF13962">
    <property type="entry name" value="PGG"/>
    <property type="match status" value="1"/>
</dbReference>
<name>A0AAW2BR07_9ROSI</name>
<comment type="subcellular location">
    <subcellularLocation>
        <location evidence="1">Membrane</location>
        <topology evidence="1">Multi-pass membrane protein</topology>
    </subcellularLocation>
</comment>
<dbReference type="AlphaFoldDB" id="A0AAW2BR07"/>
<dbReference type="SMART" id="SM00248">
    <property type="entry name" value="ANK"/>
    <property type="match status" value="2"/>
</dbReference>
<evidence type="ECO:0000256" key="8">
    <source>
        <dbReference type="SAM" id="Phobius"/>
    </source>
</evidence>
<evidence type="ECO:0000256" key="2">
    <source>
        <dbReference type="ARBA" id="ARBA00022692"/>
    </source>
</evidence>
<evidence type="ECO:0000313" key="10">
    <source>
        <dbReference type="EMBL" id="KAK9988449.1"/>
    </source>
</evidence>
<evidence type="ECO:0000256" key="1">
    <source>
        <dbReference type="ARBA" id="ARBA00004141"/>
    </source>
</evidence>
<dbReference type="PROSITE" id="PS50088">
    <property type="entry name" value="ANK_REPEAT"/>
    <property type="match status" value="2"/>
</dbReference>
<accession>A0AAW2BR07</accession>
<keyword evidence="3" id="KW-0677">Repeat</keyword>
<dbReference type="InterPro" id="IPR036770">
    <property type="entry name" value="Ankyrin_rpt-contain_sf"/>
</dbReference>
<keyword evidence="5 7" id="KW-0040">ANK repeat</keyword>
<feature type="domain" description="PGG" evidence="9">
    <location>
        <begin position="149"/>
        <end position="176"/>
    </location>
</feature>
<dbReference type="SUPFAM" id="SSF48403">
    <property type="entry name" value="Ankyrin repeat"/>
    <property type="match status" value="1"/>
</dbReference>
<dbReference type="GO" id="GO:0005886">
    <property type="term" value="C:plasma membrane"/>
    <property type="evidence" value="ECO:0007669"/>
    <property type="project" value="TreeGrafter"/>
</dbReference>
<dbReference type="Proteomes" id="UP001459277">
    <property type="component" value="Unassembled WGS sequence"/>
</dbReference>
<dbReference type="Gene3D" id="1.25.40.20">
    <property type="entry name" value="Ankyrin repeat-containing domain"/>
    <property type="match status" value="1"/>
</dbReference>
<proteinExistence type="predicted"/>
<dbReference type="Pfam" id="PF12796">
    <property type="entry name" value="Ank_2"/>
    <property type="match status" value="1"/>
</dbReference>
<evidence type="ECO:0000256" key="3">
    <source>
        <dbReference type="ARBA" id="ARBA00022737"/>
    </source>
</evidence>
<keyword evidence="6 8" id="KW-0472">Membrane</keyword>
<organism evidence="10 11">
    <name type="scientific">Lithocarpus litseifolius</name>
    <dbReference type="NCBI Taxonomy" id="425828"/>
    <lineage>
        <taxon>Eukaryota</taxon>
        <taxon>Viridiplantae</taxon>
        <taxon>Streptophyta</taxon>
        <taxon>Embryophyta</taxon>
        <taxon>Tracheophyta</taxon>
        <taxon>Spermatophyta</taxon>
        <taxon>Magnoliopsida</taxon>
        <taxon>eudicotyledons</taxon>
        <taxon>Gunneridae</taxon>
        <taxon>Pentapetalae</taxon>
        <taxon>rosids</taxon>
        <taxon>fabids</taxon>
        <taxon>Fagales</taxon>
        <taxon>Fagaceae</taxon>
        <taxon>Lithocarpus</taxon>
    </lineage>
</organism>
<protein>
    <recommendedName>
        <fullName evidence="9">PGG domain-containing protein</fullName>
    </recommendedName>
</protein>
<evidence type="ECO:0000256" key="7">
    <source>
        <dbReference type="PROSITE-ProRule" id="PRU00023"/>
    </source>
</evidence>